<gene>
    <name evidence="1" type="ORF">BO95DRAFT_484669</name>
</gene>
<dbReference type="EMBL" id="KZ825373">
    <property type="protein sequence ID" value="RAH42510.1"/>
    <property type="molecule type" value="Genomic_DNA"/>
</dbReference>
<evidence type="ECO:0000313" key="1">
    <source>
        <dbReference type="EMBL" id="RAH42510.1"/>
    </source>
</evidence>
<accession>A0ACD1FZU8</accession>
<reference evidence="1" key="1">
    <citation type="submission" date="2018-02" db="EMBL/GenBank/DDBJ databases">
        <title>The genomes of Aspergillus section Nigri reveals drivers in fungal speciation.</title>
        <authorList>
            <consortium name="DOE Joint Genome Institute"/>
            <person name="Vesth T.C."/>
            <person name="Nybo J."/>
            <person name="Theobald S."/>
            <person name="Brandl J."/>
            <person name="Frisvad J.C."/>
            <person name="Nielsen K.F."/>
            <person name="Lyhne E.K."/>
            <person name="Kogle M.E."/>
            <person name="Kuo A."/>
            <person name="Riley R."/>
            <person name="Clum A."/>
            <person name="Nolan M."/>
            <person name="Lipzen A."/>
            <person name="Salamov A."/>
            <person name="Henrissat B."/>
            <person name="Wiebenga A."/>
            <person name="De vries R.P."/>
            <person name="Grigoriev I.V."/>
            <person name="Mortensen U.H."/>
            <person name="Andersen M.R."/>
            <person name="Baker S.E."/>
        </authorList>
    </citation>
    <scope>NUCLEOTIDE SEQUENCE</scope>
    <source>
        <strain evidence="1">CBS 621.78</strain>
    </source>
</reference>
<protein>
    <submittedName>
        <fullName evidence="1">MFS multidrug transporter</fullName>
    </submittedName>
</protein>
<proteinExistence type="predicted"/>
<evidence type="ECO:0000313" key="2">
    <source>
        <dbReference type="Proteomes" id="UP000249057"/>
    </source>
</evidence>
<organism evidence="1 2">
    <name type="scientific">Aspergillus brunneoviolaceus CBS 621.78</name>
    <dbReference type="NCBI Taxonomy" id="1450534"/>
    <lineage>
        <taxon>Eukaryota</taxon>
        <taxon>Fungi</taxon>
        <taxon>Dikarya</taxon>
        <taxon>Ascomycota</taxon>
        <taxon>Pezizomycotina</taxon>
        <taxon>Eurotiomycetes</taxon>
        <taxon>Eurotiomycetidae</taxon>
        <taxon>Eurotiales</taxon>
        <taxon>Aspergillaceae</taxon>
        <taxon>Aspergillus</taxon>
        <taxon>Aspergillus subgen. Circumdati</taxon>
    </lineage>
</organism>
<keyword evidence="2" id="KW-1185">Reference proteome</keyword>
<sequence length="552" mass="60251">MPSIEMSTSSPEDLSGKAHSDYFETTEKTAYVSDAVESLSEAHKAYLIERHGTLELDPVPSMDPADPYNWPAFKKTLNLVLVAFHACMGTFTAAAIIPAYESISEDLGVSIQRTSYLTSLQIAILGGAPLLWKPLSNRYGRRPIFLLSLVLSCVCNIGCARSPDYASMAACRALVAFFISPAMAIGSAVVTEMFFRHQRARYMGIWAVMVTLGVPIGPFIFGFVTERVGYRWIFWILAITNAVEFILYLPFGPETRYVGTDLHSSTTSTFKREYLTLFHRIDPTPFRAAEFYHPLTLFTNLRVLIAAVAYAMVFLFGSVMNSVEVPQLLQVKFGLNAQQLGLQFLGLIIGSLLGEQLGGVLSDTWMNLRAKRTGGHPPAPEYRLWLSYVGYLVTMAGMVVFLVCTAQAEQGKWTVVPVVGTAIAAFGNQVVTTVMITYAVDTYPADAGSVGVFINFVRSTWGFIGPFWFTDLFESVGIAESSGVVVALIVGGSGLHGRENVLGRGLGFLSIVAATHAPYAPSDSSASLLDLSFLQPDRATIVRIKPIQTRAT</sequence>
<dbReference type="Proteomes" id="UP000249057">
    <property type="component" value="Unassembled WGS sequence"/>
</dbReference>
<name>A0ACD1FZU8_9EURO</name>